<keyword evidence="2" id="KW-1133">Transmembrane helix</keyword>
<evidence type="ECO:0008006" key="5">
    <source>
        <dbReference type="Google" id="ProtNLM"/>
    </source>
</evidence>
<feature type="transmembrane region" description="Helical" evidence="2">
    <location>
        <begin position="104"/>
        <end position="124"/>
    </location>
</feature>
<evidence type="ECO:0000313" key="3">
    <source>
        <dbReference type="EMBL" id="KAA6411819.1"/>
    </source>
</evidence>
<dbReference type="EMBL" id="VXIT01000006">
    <property type="protein sequence ID" value="KAA6411819.1"/>
    <property type="molecule type" value="Genomic_DNA"/>
</dbReference>
<keyword evidence="2" id="KW-0812">Transmembrane</keyword>
<proteinExistence type="predicted"/>
<sequence length="511" mass="54538">MLFGSLKITAQSFIANLRWHSVVAFSTLQTVPLEDPYNRQDPQVVEFAEGKEVYVKGYVQDPQVVEFAEGKEVHIRAHVQGGQSHELVHPETKSTLLKRFRKQICVAVAVLGSIVVIAVVVAVVEVKDHRSVANAPSAPYVRSTNIAGSSSKTSTSSINISIPSPSSSISSVNASTAPSSSFTSVTNISNPSSDAYNGTGLSVIYSLLSSLQVVLFYQHSAGSIRASRLVNDVWQPYDQTQDLIVPSGARSGTPIGSVSDYTGSCCDAEVWQVFYADSSNMLRDMIRRNASGVWEDGILADSKIQVSDTVSTGLFAIYSAWFSNSPPAGGIKVFYGDANNLVHVHAWDADGNAWTEGFTFPDANGNAGIWATSVGSLAYAYLLNSAGNVQMWWKDFNTTVNSTQHPVGVWNEGPSAGGNIRSNSSVAFDGSQGSGFVQLSNGTFTLIGVTQNSEASTMAASQAQSGFVTGILNSRVAVYTLSSNNTQTTYVLYQIDGGDITQFAHTRPQGS</sequence>
<feature type="compositionally biased region" description="Low complexity" evidence="1">
    <location>
        <begin position="145"/>
        <end position="173"/>
    </location>
</feature>
<dbReference type="Gene3D" id="2.120.10.70">
    <property type="entry name" value="Fucose-specific lectin"/>
    <property type="match status" value="1"/>
</dbReference>
<feature type="region of interest" description="Disordered" evidence="1">
    <location>
        <begin position="143"/>
        <end position="173"/>
    </location>
</feature>
<keyword evidence="2" id="KW-0472">Membrane</keyword>
<name>A0A5M8PQL0_9LECA</name>
<organism evidence="3 4">
    <name type="scientific">Lasallia pustulata</name>
    <dbReference type="NCBI Taxonomy" id="136370"/>
    <lineage>
        <taxon>Eukaryota</taxon>
        <taxon>Fungi</taxon>
        <taxon>Dikarya</taxon>
        <taxon>Ascomycota</taxon>
        <taxon>Pezizomycotina</taxon>
        <taxon>Lecanoromycetes</taxon>
        <taxon>OSLEUM clade</taxon>
        <taxon>Umbilicariomycetidae</taxon>
        <taxon>Umbilicariales</taxon>
        <taxon>Umbilicariaceae</taxon>
        <taxon>Lasallia</taxon>
    </lineage>
</organism>
<evidence type="ECO:0000256" key="1">
    <source>
        <dbReference type="SAM" id="MobiDB-lite"/>
    </source>
</evidence>
<reference evidence="3 4" key="1">
    <citation type="submission" date="2019-09" db="EMBL/GenBank/DDBJ databases">
        <title>The hologenome of the rock-dwelling lichen Lasallia pustulata.</title>
        <authorList>
            <person name="Greshake Tzovaras B."/>
            <person name="Segers F."/>
            <person name="Bicker A."/>
            <person name="Dal Grande F."/>
            <person name="Otte J."/>
            <person name="Hankeln T."/>
            <person name="Schmitt I."/>
            <person name="Ebersberger I."/>
        </authorList>
    </citation>
    <scope>NUCLEOTIDE SEQUENCE [LARGE SCALE GENOMIC DNA]</scope>
    <source>
        <strain evidence="3">A1-1</strain>
    </source>
</reference>
<protein>
    <recommendedName>
        <fullName evidence="5">Fucose-specific lectin</fullName>
    </recommendedName>
</protein>
<gene>
    <name evidence="3" type="ORF">FRX48_03969</name>
</gene>
<dbReference type="AlphaFoldDB" id="A0A5M8PQL0"/>
<evidence type="ECO:0000313" key="4">
    <source>
        <dbReference type="Proteomes" id="UP000324767"/>
    </source>
</evidence>
<dbReference type="OrthoDB" id="3923199at2759"/>
<dbReference type="SUPFAM" id="SSF89372">
    <property type="entry name" value="Fucose-specific lectin"/>
    <property type="match status" value="1"/>
</dbReference>
<accession>A0A5M8PQL0</accession>
<comment type="caution">
    <text evidence="3">The sequence shown here is derived from an EMBL/GenBank/DDBJ whole genome shotgun (WGS) entry which is preliminary data.</text>
</comment>
<dbReference type="Proteomes" id="UP000324767">
    <property type="component" value="Unassembled WGS sequence"/>
</dbReference>
<evidence type="ECO:0000256" key="2">
    <source>
        <dbReference type="SAM" id="Phobius"/>
    </source>
</evidence>